<dbReference type="STRING" id="1169540.A0A0G4GLV1"/>
<name>A0A0G4GLV1_VITBC</name>
<dbReference type="PROSITE" id="PS51475">
    <property type="entry name" value="PROTEASOME_ALPHA_2"/>
    <property type="match status" value="1"/>
</dbReference>
<dbReference type="SUPFAM" id="SSF56235">
    <property type="entry name" value="N-terminal nucleophile aminohydrolases (Ntn hydrolases)"/>
    <property type="match status" value="1"/>
</dbReference>
<dbReference type="VEuPathDB" id="CryptoDB:Vbra_4548"/>
<accession>A0A0G4GLV1</accession>
<dbReference type="Gene3D" id="3.60.20.10">
    <property type="entry name" value="Glutamine Phosphoribosylpyrophosphate, subunit 1, domain 1"/>
    <property type="match status" value="1"/>
</dbReference>
<comment type="similarity">
    <text evidence="4 5">Belongs to the peptidase T1A family.</text>
</comment>
<evidence type="ECO:0000256" key="5">
    <source>
        <dbReference type="RuleBase" id="RU000551"/>
    </source>
</evidence>
<feature type="domain" description="Proteasome alpha-type subunits" evidence="6">
    <location>
        <begin position="6"/>
        <end position="28"/>
    </location>
</feature>
<evidence type="ECO:0000313" key="8">
    <source>
        <dbReference type="Proteomes" id="UP000041254"/>
    </source>
</evidence>
<keyword evidence="3 5" id="KW-0539">Nucleus</keyword>
<dbReference type="InterPro" id="IPR001353">
    <property type="entry name" value="Proteasome_sua/b"/>
</dbReference>
<dbReference type="EMBL" id="CDMY01000712">
    <property type="protein sequence ID" value="CEM31098.1"/>
    <property type="molecule type" value="Genomic_DNA"/>
</dbReference>
<comment type="subunit">
    <text evidence="5">The 26S proteasome consists of a 20S proteasome core and two 19S regulatory subunits.</text>
</comment>
<dbReference type="PANTHER" id="PTHR11599">
    <property type="entry name" value="PROTEASOME SUBUNIT ALPHA/BETA"/>
    <property type="match status" value="1"/>
</dbReference>
<keyword evidence="2 4" id="KW-0647">Proteasome</keyword>
<dbReference type="InterPro" id="IPR050115">
    <property type="entry name" value="Proteasome_alpha"/>
</dbReference>
<dbReference type="NCBIfam" id="NF003075">
    <property type="entry name" value="PRK03996.1"/>
    <property type="match status" value="1"/>
</dbReference>
<dbReference type="AlphaFoldDB" id="A0A0G4GLV1"/>
<dbReference type="GO" id="GO:0005634">
    <property type="term" value="C:nucleus"/>
    <property type="evidence" value="ECO:0007669"/>
    <property type="project" value="UniProtKB-SubCell"/>
</dbReference>
<dbReference type="Pfam" id="PF00227">
    <property type="entry name" value="Proteasome"/>
    <property type="match status" value="1"/>
</dbReference>
<dbReference type="Proteomes" id="UP000041254">
    <property type="component" value="Unassembled WGS sequence"/>
</dbReference>
<dbReference type="GO" id="GO:0019773">
    <property type="term" value="C:proteasome core complex, alpha-subunit complex"/>
    <property type="evidence" value="ECO:0007669"/>
    <property type="project" value="UniProtKB-UniRule"/>
</dbReference>
<evidence type="ECO:0000259" key="6">
    <source>
        <dbReference type="PROSITE" id="PS00388"/>
    </source>
</evidence>
<dbReference type="PhylomeDB" id="A0A0G4GLV1"/>
<dbReference type="OrthoDB" id="431557at2759"/>
<organism evidence="7 8">
    <name type="scientific">Vitrella brassicaformis (strain CCMP3155)</name>
    <dbReference type="NCBI Taxonomy" id="1169540"/>
    <lineage>
        <taxon>Eukaryota</taxon>
        <taxon>Sar</taxon>
        <taxon>Alveolata</taxon>
        <taxon>Colpodellida</taxon>
        <taxon>Vitrellaceae</taxon>
        <taxon>Vitrella</taxon>
    </lineage>
</organism>
<keyword evidence="1 5" id="KW-0963">Cytoplasm</keyword>
<dbReference type="InterPro" id="IPR023332">
    <property type="entry name" value="Proteasome_alpha-type"/>
</dbReference>
<dbReference type="GO" id="GO:0005737">
    <property type="term" value="C:cytoplasm"/>
    <property type="evidence" value="ECO:0007669"/>
    <property type="project" value="UniProtKB-SubCell"/>
</dbReference>
<sequence>MYRNLYDTDPTTWSPQGRIHQIEYAMEAVKQGTCVVGLRSKTHVVLGALKKAQTQMSSHQQKLYKVDDHVGFAASGLTADARVLASYMRTQCQQEKYEFDEALPVGRLVADVGDRSQANTQRMGKRPYGVGLLVAGSDMTGPHLFETCPSGNYFEYEAMALGSRCQSAKTYLEKHFKTFKEVSVDDLIMHALKALKKASETADDEITAESVDIAIVGAEQKFKILSNEELQVYLDRLASEVTAAEGGEAPMDTT</sequence>
<evidence type="ECO:0000256" key="2">
    <source>
        <dbReference type="ARBA" id="ARBA00022942"/>
    </source>
</evidence>
<gene>
    <name evidence="7" type="ORF">Vbra_4548</name>
</gene>
<dbReference type="GO" id="GO:0006511">
    <property type="term" value="P:ubiquitin-dependent protein catabolic process"/>
    <property type="evidence" value="ECO:0007669"/>
    <property type="project" value="InterPro"/>
</dbReference>
<dbReference type="Pfam" id="PF10584">
    <property type="entry name" value="Proteasome_A_N"/>
    <property type="match status" value="1"/>
</dbReference>
<dbReference type="SMART" id="SM00948">
    <property type="entry name" value="Proteasome_A_N"/>
    <property type="match status" value="1"/>
</dbReference>
<comment type="subcellular location">
    <subcellularLocation>
        <location evidence="5">Cytoplasm</location>
    </subcellularLocation>
    <subcellularLocation>
        <location evidence="5">Nucleus</location>
    </subcellularLocation>
</comment>
<evidence type="ECO:0000256" key="3">
    <source>
        <dbReference type="ARBA" id="ARBA00023242"/>
    </source>
</evidence>
<dbReference type="InterPro" id="IPR035144">
    <property type="entry name" value="Proteasome_alpha1"/>
</dbReference>
<protein>
    <recommendedName>
        <fullName evidence="5">Proteasome subunit alpha type</fullName>
    </recommendedName>
</protein>
<proteinExistence type="inferred from homology"/>
<dbReference type="InParanoid" id="A0A0G4GLV1"/>
<dbReference type="InterPro" id="IPR000426">
    <property type="entry name" value="Proteasome_asu_N"/>
</dbReference>
<evidence type="ECO:0000256" key="1">
    <source>
        <dbReference type="ARBA" id="ARBA00022490"/>
    </source>
</evidence>
<evidence type="ECO:0000313" key="7">
    <source>
        <dbReference type="EMBL" id="CEM31098.1"/>
    </source>
</evidence>
<dbReference type="FunCoup" id="A0A0G4GLV1">
    <property type="interactions" value="627"/>
</dbReference>
<dbReference type="InterPro" id="IPR029055">
    <property type="entry name" value="Ntn_hydrolases_N"/>
</dbReference>
<keyword evidence="8" id="KW-1185">Reference proteome</keyword>
<dbReference type="CDD" id="cd03749">
    <property type="entry name" value="proteasome_alpha_type_1"/>
    <property type="match status" value="1"/>
</dbReference>
<reference evidence="7 8" key="1">
    <citation type="submission" date="2014-11" db="EMBL/GenBank/DDBJ databases">
        <authorList>
            <person name="Zhu J."/>
            <person name="Qi W."/>
            <person name="Song R."/>
        </authorList>
    </citation>
    <scope>NUCLEOTIDE SEQUENCE [LARGE SCALE GENOMIC DNA]</scope>
</reference>
<dbReference type="PROSITE" id="PS00388">
    <property type="entry name" value="PROTEASOME_ALPHA_1"/>
    <property type="match status" value="1"/>
</dbReference>
<evidence type="ECO:0000256" key="4">
    <source>
        <dbReference type="PROSITE-ProRule" id="PRU00808"/>
    </source>
</evidence>
<dbReference type="FunFam" id="3.60.20.10:FF:000016">
    <property type="entry name" value="Proteasome subunit alpha type-6"/>
    <property type="match status" value="1"/>
</dbReference>
<dbReference type="OMA" id="NTQVYGK"/>